<accession>A0ABT7MEQ9</accession>
<dbReference type="InterPro" id="IPR011009">
    <property type="entry name" value="Kinase-like_dom_sf"/>
</dbReference>
<sequence length="313" mass="33609">MSSSIVPDELRNGQITRVDARVAGGPYGHESDEVRRAADALDAIIDHRSLYGPVRDLTPGTGKPQFLLQLADETGTPVVLKVYGRLRPAEAAVQARWCAAGVPTPEIRSSGDEPVSWLLMSVLSGSPPARERGPLLTRRLARTMSTAHSVDAHDLSGPVDLASALEKHLAAVTSAAEAHGYRVPRDILGRARTTMSSDLPTCLHGDLSPVNLMESRDSLHILDTCGYFGPAEFDAARWCARVGGADGAERELGRWLTEERGLDPERARTLLGLELIMEAGVREIIKDERGDDAGPRDSVTDALLAAADRLDAS</sequence>
<reference evidence="2 3" key="1">
    <citation type="submission" date="2023-06" db="EMBL/GenBank/DDBJ databases">
        <title>Actinomycetospora Odt1-22.</title>
        <authorList>
            <person name="Supong K."/>
        </authorList>
    </citation>
    <scope>NUCLEOTIDE SEQUENCE [LARGE SCALE GENOMIC DNA]</scope>
    <source>
        <strain evidence="2 3">Odt1-22</strain>
    </source>
</reference>
<evidence type="ECO:0000313" key="3">
    <source>
        <dbReference type="Proteomes" id="UP001231924"/>
    </source>
</evidence>
<evidence type="ECO:0000313" key="2">
    <source>
        <dbReference type="EMBL" id="MDL5158936.1"/>
    </source>
</evidence>
<gene>
    <name evidence="2" type="ORF">QRT03_23410</name>
</gene>
<dbReference type="InterPro" id="IPR002575">
    <property type="entry name" value="Aminoglycoside_PTrfase"/>
</dbReference>
<protein>
    <submittedName>
        <fullName evidence="2">Phosphotransferase</fullName>
    </submittedName>
</protein>
<comment type="caution">
    <text evidence="2">The sequence shown here is derived from an EMBL/GenBank/DDBJ whole genome shotgun (WGS) entry which is preliminary data.</text>
</comment>
<dbReference type="Proteomes" id="UP001231924">
    <property type="component" value="Unassembled WGS sequence"/>
</dbReference>
<evidence type="ECO:0000259" key="1">
    <source>
        <dbReference type="Pfam" id="PF01636"/>
    </source>
</evidence>
<proteinExistence type="predicted"/>
<name>A0ABT7MEQ9_9PSEU</name>
<keyword evidence="3" id="KW-1185">Reference proteome</keyword>
<dbReference type="RefSeq" id="WP_286055498.1">
    <property type="nucleotide sequence ID" value="NZ_JASVWF010000006.1"/>
</dbReference>
<dbReference type="SUPFAM" id="SSF56112">
    <property type="entry name" value="Protein kinase-like (PK-like)"/>
    <property type="match status" value="1"/>
</dbReference>
<feature type="domain" description="Aminoglycoside phosphotransferase" evidence="1">
    <location>
        <begin position="69"/>
        <end position="262"/>
    </location>
</feature>
<dbReference type="Pfam" id="PF01636">
    <property type="entry name" value="APH"/>
    <property type="match status" value="1"/>
</dbReference>
<organism evidence="2 3">
    <name type="scientific">Actinomycetospora termitidis</name>
    <dbReference type="NCBI Taxonomy" id="3053470"/>
    <lineage>
        <taxon>Bacteria</taxon>
        <taxon>Bacillati</taxon>
        <taxon>Actinomycetota</taxon>
        <taxon>Actinomycetes</taxon>
        <taxon>Pseudonocardiales</taxon>
        <taxon>Pseudonocardiaceae</taxon>
        <taxon>Actinomycetospora</taxon>
    </lineage>
</organism>
<dbReference type="EMBL" id="JASVWF010000006">
    <property type="protein sequence ID" value="MDL5158936.1"/>
    <property type="molecule type" value="Genomic_DNA"/>
</dbReference>
<dbReference type="Gene3D" id="3.90.1200.10">
    <property type="match status" value="1"/>
</dbReference>